<proteinExistence type="predicted"/>
<dbReference type="AlphaFoldDB" id="A0A5D2BFJ5"/>
<sequence length="39" mass="4850">MSKIFFISFLSVEEFCIRIQFLCLDRVITMYWIINLRFI</sequence>
<name>A0A5D2BFJ5_GOSDA</name>
<gene>
    <name evidence="1" type="ORF">ES288_D09G264800v1</name>
</gene>
<organism evidence="1 2">
    <name type="scientific">Gossypium darwinii</name>
    <name type="common">Darwin's cotton</name>
    <name type="synonym">Gossypium barbadense var. darwinii</name>
    <dbReference type="NCBI Taxonomy" id="34276"/>
    <lineage>
        <taxon>Eukaryota</taxon>
        <taxon>Viridiplantae</taxon>
        <taxon>Streptophyta</taxon>
        <taxon>Embryophyta</taxon>
        <taxon>Tracheophyta</taxon>
        <taxon>Spermatophyta</taxon>
        <taxon>Magnoliopsida</taxon>
        <taxon>eudicotyledons</taxon>
        <taxon>Gunneridae</taxon>
        <taxon>Pentapetalae</taxon>
        <taxon>rosids</taxon>
        <taxon>malvids</taxon>
        <taxon>Malvales</taxon>
        <taxon>Malvaceae</taxon>
        <taxon>Malvoideae</taxon>
        <taxon>Gossypium</taxon>
    </lineage>
</organism>
<accession>A0A5D2BFJ5</accession>
<reference evidence="1 2" key="1">
    <citation type="submission" date="2019-06" db="EMBL/GenBank/DDBJ databases">
        <title>WGS assembly of Gossypium darwinii.</title>
        <authorList>
            <person name="Chen Z.J."/>
            <person name="Sreedasyam A."/>
            <person name="Ando A."/>
            <person name="Song Q."/>
            <person name="De L."/>
            <person name="Hulse-Kemp A."/>
            <person name="Ding M."/>
            <person name="Ye W."/>
            <person name="Kirkbride R."/>
            <person name="Jenkins J."/>
            <person name="Plott C."/>
            <person name="Lovell J."/>
            <person name="Lin Y.-M."/>
            <person name="Vaughn R."/>
            <person name="Liu B."/>
            <person name="Li W."/>
            <person name="Simpson S."/>
            <person name="Scheffler B."/>
            <person name="Saski C."/>
            <person name="Grover C."/>
            <person name="Hu G."/>
            <person name="Conover J."/>
            <person name="Carlson J."/>
            <person name="Shu S."/>
            <person name="Boston L."/>
            <person name="Williams M."/>
            <person name="Peterson D."/>
            <person name="Mcgee K."/>
            <person name="Jones D."/>
            <person name="Wendel J."/>
            <person name="Stelly D."/>
            <person name="Grimwood J."/>
            <person name="Schmutz J."/>
        </authorList>
    </citation>
    <scope>NUCLEOTIDE SEQUENCE [LARGE SCALE GENOMIC DNA]</scope>
    <source>
        <strain evidence="1">1808015.09</strain>
    </source>
</reference>
<keyword evidence="2" id="KW-1185">Reference proteome</keyword>
<evidence type="ECO:0000313" key="1">
    <source>
        <dbReference type="EMBL" id="TYG55338.1"/>
    </source>
</evidence>
<dbReference type="EMBL" id="CM017709">
    <property type="protein sequence ID" value="TYG55338.1"/>
    <property type="molecule type" value="Genomic_DNA"/>
</dbReference>
<evidence type="ECO:0000313" key="2">
    <source>
        <dbReference type="Proteomes" id="UP000323506"/>
    </source>
</evidence>
<dbReference type="Proteomes" id="UP000323506">
    <property type="component" value="Chromosome D09"/>
</dbReference>
<protein>
    <submittedName>
        <fullName evidence="1">Uncharacterized protein</fullName>
    </submittedName>
</protein>